<dbReference type="SUPFAM" id="SSF53383">
    <property type="entry name" value="PLP-dependent transferases"/>
    <property type="match status" value="1"/>
</dbReference>
<dbReference type="GO" id="GO:0008483">
    <property type="term" value="F:transaminase activity"/>
    <property type="evidence" value="ECO:0007669"/>
    <property type="project" value="UniProtKB-KW"/>
</dbReference>
<comment type="similarity">
    <text evidence="2 4">Belongs to the class-III pyridoxal-phosphate-dependent aminotransferase family.</text>
</comment>
<comment type="cofactor">
    <cofactor evidence="1">
        <name>pyridoxal 5'-phosphate</name>
        <dbReference type="ChEBI" id="CHEBI:597326"/>
    </cofactor>
</comment>
<keyword evidence="5" id="KW-0032">Aminotransferase</keyword>
<comment type="caution">
    <text evidence="5">The sequence shown here is derived from an EMBL/GenBank/DDBJ whole genome shotgun (WGS) entry which is preliminary data.</text>
</comment>
<name>A0A4R1N6A3_9GAMM</name>
<reference evidence="5 6" key="1">
    <citation type="submission" date="2019-02" db="EMBL/GenBank/DDBJ databases">
        <title>Investigation of anaerobic lignin degradation for improved lignocellulosic biofuels.</title>
        <authorList>
            <person name="Deangelis K."/>
        </authorList>
    </citation>
    <scope>NUCLEOTIDE SEQUENCE [LARGE SCALE GENOMIC DNA]</scope>
    <source>
        <strain evidence="5 6">159R</strain>
    </source>
</reference>
<dbReference type="Proteomes" id="UP000294555">
    <property type="component" value="Unassembled WGS sequence"/>
</dbReference>
<dbReference type="RefSeq" id="WP_132921677.1">
    <property type="nucleotide sequence ID" value="NZ_SJOI01000001.1"/>
</dbReference>
<sequence>MQNDGVTTSQKLLARRKRVLGAGYRLFYQEPLHVVRAEGVWLYDEQDRPYLDVYNNVASVGHCHPAVVAAIAEQSARLNTHTRYLNDAIVDFAEDFLQEFPAELGNITLTCSGSEANDLALRIARFATGGSGVLVTRWAYHGVTAAVAEVSPALGDGAIRGPSTVLIDAPDSYRRGISLAESVAGALRDMRQRGIKPAALLADTIFSSDGIFCAPPGELRQAAELVRQAGGLLIADEVQAGFGRTGNDMWGFTRHGVTPDMVTVGKPMGNGHPVAGLVGRPALFDVFGSSQRYFNTFGGNPVSARAAHAVLKIIREEKLAQNAARVGDYLAAGLRRLAARYTAIGDIRAYGLFIGVELVLDRQTREPASELAFQVVNLLRGRRILTSTTGPRANILKIRPPLVFQTEHADLLLEQLDRVLAQCHA</sequence>
<keyword evidence="5" id="KW-0808">Transferase</keyword>
<keyword evidence="3 4" id="KW-0663">Pyridoxal phosphate</keyword>
<dbReference type="InterPro" id="IPR015422">
    <property type="entry name" value="PyrdxlP-dep_Trfase_small"/>
</dbReference>
<protein>
    <submittedName>
        <fullName evidence="5">4-aminobutyrate aminotransferase-like enzyme</fullName>
    </submittedName>
</protein>
<dbReference type="AlphaFoldDB" id="A0A4R1N6A3"/>
<dbReference type="GO" id="GO:0030170">
    <property type="term" value="F:pyridoxal phosphate binding"/>
    <property type="evidence" value="ECO:0007669"/>
    <property type="project" value="InterPro"/>
</dbReference>
<evidence type="ECO:0000313" key="6">
    <source>
        <dbReference type="Proteomes" id="UP000294555"/>
    </source>
</evidence>
<dbReference type="Gene3D" id="3.40.640.10">
    <property type="entry name" value="Type I PLP-dependent aspartate aminotransferase-like (Major domain)"/>
    <property type="match status" value="1"/>
</dbReference>
<dbReference type="Pfam" id="PF00202">
    <property type="entry name" value="Aminotran_3"/>
    <property type="match status" value="1"/>
</dbReference>
<dbReference type="InterPro" id="IPR049704">
    <property type="entry name" value="Aminotrans_3_PPA_site"/>
</dbReference>
<evidence type="ECO:0000256" key="1">
    <source>
        <dbReference type="ARBA" id="ARBA00001933"/>
    </source>
</evidence>
<accession>A0A4R1N6A3</accession>
<dbReference type="PIRSF" id="PIRSF000521">
    <property type="entry name" value="Transaminase_4ab_Lys_Orn"/>
    <property type="match status" value="1"/>
</dbReference>
<dbReference type="InterPro" id="IPR005814">
    <property type="entry name" value="Aminotrans_3"/>
</dbReference>
<gene>
    <name evidence="5" type="ORF">EZJ58_0775</name>
</gene>
<dbReference type="InterPro" id="IPR015424">
    <property type="entry name" value="PyrdxlP-dep_Trfase"/>
</dbReference>
<keyword evidence="6" id="KW-1185">Reference proteome</keyword>
<evidence type="ECO:0000256" key="2">
    <source>
        <dbReference type="ARBA" id="ARBA00008954"/>
    </source>
</evidence>
<dbReference type="InterPro" id="IPR015421">
    <property type="entry name" value="PyrdxlP-dep_Trfase_major"/>
</dbReference>
<dbReference type="PROSITE" id="PS00600">
    <property type="entry name" value="AA_TRANSFER_CLASS_3"/>
    <property type="match status" value="1"/>
</dbReference>
<dbReference type="OrthoDB" id="9801052at2"/>
<dbReference type="PANTHER" id="PTHR45688:SF13">
    <property type="entry name" value="ALANINE--GLYOXYLATE AMINOTRANSFERASE 2-LIKE"/>
    <property type="match status" value="1"/>
</dbReference>
<dbReference type="Gene3D" id="3.90.1150.10">
    <property type="entry name" value="Aspartate Aminotransferase, domain 1"/>
    <property type="match status" value="1"/>
</dbReference>
<dbReference type="PANTHER" id="PTHR45688">
    <property type="match status" value="1"/>
</dbReference>
<proteinExistence type="inferred from homology"/>
<evidence type="ECO:0000256" key="4">
    <source>
        <dbReference type="RuleBase" id="RU003560"/>
    </source>
</evidence>
<dbReference type="EMBL" id="SJOI01000001">
    <property type="protein sequence ID" value="TCL02745.1"/>
    <property type="molecule type" value="Genomic_DNA"/>
</dbReference>
<evidence type="ECO:0000313" key="5">
    <source>
        <dbReference type="EMBL" id="TCL02745.1"/>
    </source>
</evidence>
<dbReference type="CDD" id="cd00610">
    <property type="entry name" value="OAT_like"/>
    <property type="match status" value="1"/>
</dbReference>
<organism evidence="5 6">
    <name type="scientific">Sodalis ligni</name>
    <dbReference type="NCBI Taxonomy" id="2697027"/>
    <lineage>
        <taxon>Bacteria</taxon>
        <taxon>Pseudomonadati</taxon>
        <taxon>Pseudomonadota</taxon>
        <taxon>Gammaproteobacteria</taxon>
        <taxon>Enterobacterales</taxon>
        <taxon>Bruguierivoracaceae</taxon>
        <taxon>Sodalis</taxon>
    </lineage>
</organism>
<evidence type="ECO:0000256" key="3">
    <source>
        <dbReference type="ARBA" id="ARBA00022898"/>
    </source>
</evidence>